<keyword evidence="3" id="KW-0804">Transcription</keyword>
<dbReference type="RefSeq" id="WP_154424670.1">
    <property type="nucleotide sequence ID" value="NZ_VUNN01000003.1"/>
</dbReference>
<reference evidence="5 6" key="1">
    <citation type="submission" date="2019-08" db="EMBL/GenBank/DDBJ databases">
        <title>In-depth cultivation of the pig gut microbiome towards novel bacterial diversity and tailored functional studies.</title>
        <authorList>
            <person name="Wylensek D."/>
            <person name="Hitch T.C.A."/>
            <person name="Clavel T."/>
        </authorList>
    </citation>
    <scope>NUCLEOTIDE SEQUENCE [LARGE SCALE GENOMIC DNA]</scope>
    <source>
        <strain evidence="5 6">NM-380-WT-3C1</strain>
    </source>
</reference>
<dbReference type="InterPro" id="IPR000524">
    <property type="entry name" value="Tscrpt_reg_HTH_GntR"/>
</dbReference>
<dbReference type="PANTHER" id="PTHR43537">
    <property type="entry name" value="TRANSCRIPTIONAL REGULATOR, GNTR FAMILY"/>
    <property type="match status" value="1"/>
</dbReference>
<comment type="caution">
    <text evidence="5">The sequence shown here is derived from an EMBL/GenBank/DDBJ whole genome shotgun (WGS) entry which is preliminary data.</text>
</comment>
<dbReference type="Pfam" id="PF00392">
    <property type="entry name" value="GntR"/>
    <property type="match status" value="1"/>
</dbReference>
<dbReference type="Gene3D" id="1.10.10.10">
    <property type="entry name" value="Winged helix-like DNA-binding domain superfamily/Winged helix DNA-binding domain"/>
    <property type="match status" value="1"/>
</dbReference>
<keyword evidence="2" id="KW-0238">DNA-binding</keyword>
<evidence type="ECO:0000313" key="5">
    <source>
        <dbReference type="EMBL" id="MSU05774.1"/>
    </source>
</evidence>
<dbReference type="EMBL" id="VUNN01000003">
    <property type="protein sequence ID" value="MSU05774.1"/>
    <property type="molecule type" value="Genomic_DNA"/>
</dbReference>
<organism evidence="5 6">
    <name type="scientific">Bullifex porci</name>
    <dbReference type="NCBI Taxonomy" id="2606638"/>
    <lineage>
        <taxon>Bacteria</taxon>
        <taxon>Pseudomonadati</taxon>
        <taxon>Spirochaetota</taxon>
        <taxon>Spirochaetia</taxon>
        <taxon>Spirochaetales</taxon>
        <taxon>Spirochaetaceae</taxon>
        <taxon>Bullifex</taxon>
    </lineage>
</organism>
<proteinExistence type="predicted"/>
<evidence type="ECO:0000313" key="6">
    <source>
        <dbReference type="Proteomes" id="UP000460549"/>
    </source>
</evidence>
<dbReference type="GO" id="GO:0003677">
    <property type="term" value="F:DNA binding"/>
    <property type="evidence" value="ECO:0007669"/>
    <property type="project" value="UniProtKB-KW"/>
</dbReference>
<dbReference type="Gene3D" id="1.20.120.530">
    <property type="entry name" value="GntR ligand-binding domain-like"/>
    <property type="match status" value="1"/>
</dbReference>
<dbReference type="Pfam" id="PF07729">
    <property type="entry name" value="FCD"/>
    <property type="match status" value="1"/>
</dbReference>
<sequence length="220" mass="25747">MAGYKDIATKIYEDISQRILSLELKPGISFSENDVCEKYNASRTPVRSAMQRLADKGLIDLLPYQKTRVSKIDLNLVKQLVYARSAIEDRVIRDFIKIDDPLLIEDVEHLIRKQQIVVNNEESNIEQFYELDAKMHRLWYESVGAIPIWDYFQDSIHYTRQRRVDIIDHHSMQVVIEDHLKILNAIREKNTDCIYEILHEHLYGGIDRVSNNSELAGYLA</sequence>
<evidence type="ECO:0000256" key="3">
    <source>
        <dbReference type="ARBA" id="ARBA00023163"/>
    </source>
</evidence>
<dbReference type="PROSITE" id="PS50949">
    <property type="entry name" value="HTH_GNTR"/>
    <property type="match status" value="1"/>
</dbReference>
<name>A0A7X2PBE4_9SPIO</name>
<dbReference type="InterPro" id="IPR036390">
    <property type="entry name" value="WH_DNA-bd_sf"/>
</dbReference>
<dbReference type="PANTHER" id="PTHR43537:SF5">
    <property type="entry name" value="UXU OPERON TRANSCRIPTIONAL REGULATOR"/>
    <property type="match status" value="1"/>
</dbReference>
<evidence type="ECO:0000256" key="2">
    <source>
        <dbReference type="ARBA" id="ARBA00023125"/>
    </source>
</evidence>
<evidence type="ECO:0000259" key="4">
    <source>
        <dbReference type="PROSITE" id="PS50949"/>
    </source>
</evidence>
<dbReference type="SMART" id="SM00895">
    <property type="entry name" value="FCD"/>
    <property type="match status" value="1"/>
</dbReference>
<dbReference type="CDD" id="cd07377">
    <property type="entry name" value="WHTH_GntR"/>
    <property type="match status" value="1"/>
</dbReference>
<dbReference type="AlphaFoldDB" id="A0A7X2PBE4"/>
<feature type="domain" description="HTH gntR-type" evidence="4">
    <location>
        <begin position="5"/>
        <end position="72"/>
    </location>
</feature>
<dbReference type="SMART" id="SM00345">
    <property type="entry name" value="HTH_GNTR"/>
    <property type="match status" value="1"/>
</dbReference>
<protein>
    <submittedName>
        <fullName evidence="5">GntR family transcriptional regulator</fullName>
    </submittedName>
</protein>
<dbReference type="Proteomes" id="UP000460549">
    <property type="component" value="Unassembled WGS sequence"/>
</dbReference>
<dbReference type="SUPFAM" id="SSF46785">
    <property type="entry name" value="Winged helix' DNA-binding domain"/>
    <property type="match status" value="1"/>
</dbReference>
<evidence type="ECO:0000256" key="1">
    <source>
        <dbReference type="ARBA" id="ARBA00023015"/>
    </source>
</evidence>
<keyword evidence="1" id="KW-0805">Transcription regulation</keyword>
<keyword evidence="6" id="KW-1185">Reference proteome</keyword>
<dbReference type="SUPFAM" id="SSF48008">
    <property type="entry name" value="GntR ligand-binding domain-like"/>
    <property type="match status" value="1"/>
</dbReference>
<dbReference type="GO" id="GO:0003700">
    <property type="term" value="F:DNA-binding transcription factor activity"/>
    <property type="evidence" value="ECO:0007669"/>
    <property type="project" value="InterPro"/>
</dbReference>
<dbReference type="InterPro" id="IPR011711">
    <property type="entry name" value="GntR_C"/>
</dbReference>
<gene>
    <name evidence="5" type="ORF">FYJ80_03140</name>
</gene>
<dbReference type="InterPro" id="IPR008920">
    <property type="entry name" value="TF_FadR/GntR_C"/>
</dbReference>
<accession>A0A7X2PBE4</accession>
<dbReference type="InterPro" id="IPR036388">
    <property type="entry name" value="WH-like_DNA-bd_sf"/>
</dbReference>